<dbReference type="GO" id="GO:0005730">
    <property type="term" value="C:nucleolus"/>
    <property type="evidence" value="ECO:0007669"/>
    <property type="project" value="UniProtKB-SubCell"/>
</dbReference>
<evidence type="ECO:0000256" key="14">
    <source>
        <dbReference type="SAM" id="MobiDB-lite"/>
    </source>
</evidence>
<keyword evidence="16" id="KW-1185">Reference proteome</keyword>
<dbReference type="PANTHER" id="PTHR12787:SF0">
    <property type="entry name" value="RIBOSOMAL RNA-PROCESSING PROTEIN 8"/>
    <property type="match status" value="1"/>
</dbReference>
<feature type="compositionally biased region" description="Basic and acidic residues" evidence="14">
    <location>
        <begin position="99"/>
        <end position="115"/>
    </location>
</feature>
<comment type="function">
    <text evidence="13">Probable methyltransferase required to silence rDNA.</text>
</comment>
<dbReference type="SUPFAM" id="SSF53335">
    <property type="entry name" value="S-adenosyl-L-methionine-dependent methyltransferases"/>
    <property type="match status" value="1"/>
</dbReference>
<dbReference type="InterPro" id="IPR042036">
    <property type="entry name" value="RRP8_N"/>
</dbReference>
<evidence type="ECO:0000313" key="16">
    <source>
        <dbReference type="Proteomes" id="UP001374579"/>
    </source>
</evidence>
<evidence type="ECO:0000256" key="9">
    <source>
        <dbReference type="ARBA" id="ARBA00022853"/>
    </source>
</evidence>
<comment type="caution">
    <text evidence="15">The sequence shown here is derived from an EMBL/GenBank/DDBJ whole genome shotgun (WGS) entry which is preliminary data.</text>
</comment>
<comment type="similarity">
    <text evidence="2 13">Belongs to the methyltransferase superfamily. RRP8 family.</text>
</comment>
<feature type="compositionally biased region" description="Basic residues" evidence="14">
    <location>
        <begin position="150"/>
        <end position="169"/>
    </location>
</feature>
<evidence type="ECO:0000256" key="12">
    <source>
        <dbReference type="ARBA" id="ARBA00023242"/>
    </source>
</evidence>
<keyword evidence="9" id="KW-0156">Chromatin regulator</keyword>
<keyword evidence="12 13" id="KW-0539">Nucleus</keyword>
<evidence type="ECO:0000256" key="1">
    <source>
        <dbReference type="ARBA" id="ARBA00004604"/>
    </source>
</evidence>
<evidence type="ECO:0000256" key="5">
    <source>
        <dbReference type="ARBA" id="ARBA00022552"/>
    </source>
</evidence>
<evidence type="ECO:0000256" key="3">
    <source>
        <dbReference type="ARBA" id="ARBA00020203"/>
    </source>
</evidence>
<keyword evidence="11" id="KW-0804">Transcription</keyword>
<feature type="compositionally biased region" description="Basic and acidic residues" evidence="14">
    <location>
        <begin position="284"/>
        <end position="298"/>
    </location>
</feature>
<evidence type="ECO:0000256" key="13">
    <source>
        <dbReference type="RuleBase" id="RU365074"/>
    </source>
</evidence>
<feature type="region of interest" description="Disordered" evidence="14">
    <location>
        <begin position="266"/>
        <end position="374"/>
    </location>
</feature>
<dbReference type="InterPro" id="IPR007823">
    <property type="entry name" value="RRP8"/>
</dbReference>
<feature type="compositionally biased region" description="Basic and acidic residues" evidence="14">
    <location>
        <begin position="173"/>
        <end position="182"/>
    </location>
</feature>
<name>A0AAN9B224_9CAEN</name>
<dbReference type="FunFam" id="1.10.10.2150:FF:000001">
    <property type="entry name" value="Ribosomal RNA-processing protein 8"/>
    <property type="match status" value="1"/>
</dbReference>
<feature type="compositionally biased region" description="Acidic residues" evidence="14">
    <location>
        <begin position="299"/>
        <end position="326"/>
    </location>
</feature>
<evidence type="ECO:0000256" key="6">
    <source>
        <dbReference type="ARBA" id="ARBA00022603"/>
    </source>
</evidence>
<evidence type="ECO:0000256" key="11">
    <source>
        <dbReference type="ARBA" id="ARBA00023163"/>
    </source>
</evidence>
<protein>
    <recommendedName>
        <fullName evidence="3 13">Ribosomal RNA-processing protein 8</fullName>
        <ecNumber evidence="13">2.1.1.-</ecNumber>
    </recommendedName>
</protein>
<dbReference type="PANTHER" id="PTHR12787">
    <property type="entry name" value="RIBOSOMAL RNA-PROCESSING PROTEIN 8"/>
    <property type="match status" value="1"/>
</dbReference>
<keyword evidence="5 13" id="KW-0698">rRNA processing</keyword>
<evidence type="ECO:0000256" key="7">
    <source>
        <dbReference type="ARBA" id="ARBA00022679"/>
    </source>
</evidence>
<feature type="compositionally biased region" description="Basic and acidic residues" evidence="14">
    <location>
        <begin position="17"/>
        <end position="55"/>
    </location>
</feature>
<dbReference type="AlphaFoldDB" id="A0AAN9B224"/>
<evidence type="ECO:0000256" key="2">
    <source>
        <dbReference type="ARBA" id="ARBA00006301"/>
    </source>
</evidence>
<dbReference type="GO" id="GO:0006325">
    <property type="term" value="P:chromatin organization"/>
    <property type="evidence" value="ECO:0007669"/>
    <property type="project" value="UniProtKB-KW"/>
</dbReference>
<dbReference type="Pfam" id="PF05148">
    <property type="entry name" value="Methyltransf_8"/>
    <property type="match status" value="1"/>
</dbReference>
<dbReference type="GO" id="GO:0006364">
    <property type="term" value="P:rRNA processing"/>
    <property type="evidence" value="ECO:0007669"/>
    <property type="project" value="UniProtKB-UniRule"/>
</dbReference>
<feature type="region of interest" description="Disordered" evidence="14">
    <location>
        <begin position="95"/>
        <end position="248"/>
    </location>
</feature>
<dbReference type="Proteomes" id="UP001374579">
    <property type="component" value="Unassembled WGS sequence"/>
</dbReference>
<reference evidence="15 16" key="1">
    <citation type="submission" date="2024-02" db="EMBL/GenBank/DDBJ databases">
        <title>Chromosome-scale genome assembly of the rough periwinkle Littorina saxatilis.</title>
        <authorList>
            <person name="De Jode A."/>
            <person name="Faria R."/>
            <person name="Formenti G."/>
            <person name="Sims Y."/>
            <person name="Smith T.P."/>
            <person name="Tracey A."/>
            <person name="Wood J.M.D."/>
            <person name="Zagrodzka Z.B."/>
            <person name="Johannesson K."/>
            <person name="Butlin R.K."/>
            <person name="Leder E.H."/>
        </authorList>
    </citation>
    <scope>NUCLEOTIDE SEQUENCE [LARGE SCALE GENOMIC DNA]</scope>
    <source>
        <strain evidence="15">Snail1</strain>
        <tissue evidence="15">Muscle</tissue>
    </source>
</reference>
<accession>A0AAN9B224</accession>
<gene>
    <name evidence="15" type="ORF">V1264_004204</name>
</gene>
<evidence type="ECO:0000256" key="4">
    <source>
        <dbReference type="ARBA" id="ARBA00022491"/>
    </source>
</evidence>
<proteinExistence type="inferred from homology"/>
<keyword evidence="10" id="KW-0805">Transcription regulation</keyword>
<dbReference type="InterPro" id="IPR029063">
    <property type="entry name" value="SAM-dependent_MTases_sf"/>
</dbReference>
<feature type="compositionally biased region" description="Polar residues" evidence="14">
    <location>
        <begin position="341"/>
        <end position="374"/>
    </location>
</feature>
<comment type="subcellular location">
    <subcellularLocation>
        <location evidence="1 13">Nucleus</location>
        <location evidence="1 13">Nucleolus</location>
    </subcellularLocation>
</comment>
<dbReference type="GO" id="GO:0008168">
    <property type="term" value="F:methyltransferase activity"/>
    <property type="evidence" value="ECO:0007669"/>
    <property type="project" value="UniProtKB-KW"/>
</dbReference>
<feature type="region of interest" description="Disordered" evidence="14">
    <location>
        <begin position="1"/>
        <end position="82"/>
    </location>
</feature>
<dbReference type="Gene3D" id="1.10.10.2150">
    <property type="entry name" value="Ribosomal RNA-processing protein 8, N-terminal domain"/>
    <property type="match status" value="1"/>
</dbReference>
<keyword evidence="4" id="KW-0678">Repressor</keyword>
<dbReference type="Gene3D" id="3.40.50.150">
    <property type="entry name" value="Vaccinia Virus protein VP39"/>
    <property type="match status" value="1"/>
</dbReference>
<keyword evidence="8 13" id="KW-0949">S-adenosyl-L-methionine</keyword>
<evidence type="ECO:0000256" key="8">
    <source>
        <dbReference type="ARBA" id="ARBA00022691"/>
    </source>
</evidence>
<organism evidence="15 16">
    <name type="scientific">Littorina saxatilis</name>
    <dbReference type="NCBI Taxonomy" id="31220"/>
    <lineage>
        <taxon>Eukaryota</taxon>
        <taxon>Metazoa</taxon>
        <taxon>Spiralia</taxon>
        <taxon>Lophotrochozoa</taxon>
        <taxon>Mollusca</taxon>
        <taxon>Gastropoda</taxon>
        <taxon>Caenogastropoda</taxon>
        <taxon>Littorinimorpha</taxon>
        <taxon>Littorinoidea</taxon>
        <taxon>Littorinidae</taxon>
        <taxon>Littorina</taxon>
    </lineage>
</organism>
<sequence length="587" mass="65718">MSKSPVEGMSKKKKRPVKGDAQVKKRLVKGDAQVKKSPKSKLEKAAKEVDRDHLPKKTLNGVKTSPKDAKKQKISQGTEADKIRKAVNLNIKLSVDLSSKTDRKPTKRKRPEEVLMTKTSKKLKVDEKHQNGDSVPEVEKVGSVIEMTRKQRRNRNKKNSKKNKYKHLALNKTPDEAVDGNKKNTPVSHTSPGGVASKKKMPKLKQVPSTKKTLPEEKSSSIEGALQMTSTQHAMPLSKKKKKTDSGLKAKVEVGKKIKVAGYQEMVKSKKKRKTAVVKVQKMVHTEPADGLKRHRDDDSDSDEDSVWSNSADEDFSDSGDTDSDVEDRSRLPVTKHSQDAENNMQSKKGTSSGEKISQTMKQQKSKPLSFTEQTRQKLNSARFRFLNEQLYTSTGRQALEIFKDDPEAFQVYHEGFQAQVARWPVNPLDTIIHQLSKGKAGAVLADFGCGDGHLAESLPKHKVHSFDLVASKPFITACNIARVPLENSSVDVAVFCLSLMGTNLSDYLCEANRVLKQGGTLRVTEVVSRFYSVNNFVKNVEALGFRHQKKVFLGKMFLLFKFKKVAEASRKKAPRIQLKACQYKKR</sequence>
<keyword evidence="6 13" id="KW-0489">Methyltransferase</keyword>
<dbReference type="GO" id="GO:0032259">
    <property type="term" value="P:methylation"/>
    <property type="evidence" value="ECO:0007669"/>
    <property type="project" value="UniProtKB-KW"/>
</dbReference>
<evidence type="ECO:0000313" key="15">
    <source>
        <dbReference type="EMBL" id="KAK7097191.1"/>
    </source>
</evidence>
<dbReference type="EC" id="2.1.1.-" evidence="13"/>
<keyword evidence="7 13" id="KW-0808">Transferase</keyword>
<evidence type="ECO:0000256" key="10">
    <source>
        <dbReference type="ARBA" id="ARBA00023015"/>
    </source>
</evidence>
<dbReference type="FunFam" id="3.40.50.150:FF:000068">
    <property type="entry name" value="Ribosomal RNA-processing protein 8"/>
    <property type="match status" value="1"/>
</dbReference>
<dbReference type="EMBL" id="JBAMIC010000013">
    <property type="protein sequence ID" value="KAK7097191.1"/>
    <property type="molecule type" value="Genomic_DNA"/>
</dbReference>